<dbReference type="Proteomes" id="UP000631312">
    <property type="component" value="Unassembled WGS sequence"/>
</dbReference>
<dbReference type="RefSeq" id="WP_188124322.1">
    <property type="nucleotide sequence ID" value="NZ_BOMP01000208.1"/>
</dbReference>
<feature type="domain" description="Methyltransferase" evidence="1">
    <location>
        <begin position="48"/>
        <end position="142"/>
    </location>
</feature>
<dbReference type="EMBL" id="JACHNC010000001">
    <property type="protein sequence ID" value="MBB4752478.1"/>
    <property type="molecule type" value="Genomic_DNA"/>
</dbReference>
<dbReference type="AlphaFoldDB" id="A0A7W7MJI0"/>
<keyword evidence="3" id="KW-0489">Methyltransferase</keyword>
<accession>A0A7W7MJI0</accession>
<sequence>MENPGPFDQQADHWRRWAAFYDADSAGHLDPSPAVDALCDLAGDGPALELGIGSGRLALPLAARGIPVCGIDASPEMIDILHQRRAGLPVDARIADMADFRAPAPFPFPLVYVAASTFYLLGTADRQISCLRAIAGVLAAGGRFVIEAALPHTVIGDGRQIIVRHVDDGHAHLTIQAHDPTTQLVVSQEITFKADGTCRMLPSVMRYVTLPELDLMASIAGMRLLDRYGGWDWRPLTTVSSRHVSIYEHNLSAV</sequence>
<dbReference type="SUPFAM" id="SSF53335">
    <property type="entry name" value="S-adenosyl-L-methionine-dependent methyltransferases"/>
    <property type="match status" value="1"/>
</dbReference>
<dbReference type="Pfam" id="PF13649">
    <property type="entry name" value="Methyltransf_25"/>
    <property type="match status" value="1"/>
</dbReference>
<evidence type="ECO:0000313" key="4">
    <source>
        <dbReference type="Proteomes" id="UP000590511"/>
    </source>
</evidence>
<dbReference type="GO" id="GO:0008168">
    <property type="term" value="F:methyltransferase activity"/>
    <property type="evidence" value="ECO:0007669"/>
    <property type="project" value="UniProtKB-KW"/>
</dbReference>
<dbReference type="Gene3D" id="2.20.25.570">
    <property type="match status" value="1"/>
</dbReference>
<protein>
    <submittedName>
        <fullName evidence="2 3">Methyltransferase</fullName>
    </submittedName>
</protein>
<comment type="caution">
    <text evidence="3">The sequence shown here is derived from an EMBL/GenBank/DDBJ whole genome shotgun (WGS) entry which is preliminary data.</text>
</comment>
<dbReference type="InterPro" id="IPR041698">
    <property type="entry name" value="Methyltransf_25"/>
</dbReference>
<evidence type="ECO:0000259" key="1">
    <source>
        <dbReference type="Pfam" id="PF13649"/>
    </source>
</evidence>
<keyword evidence="3" id="KW-0808">Transferase</keyword>
<dbReference type="GO" id="GO:0032259">
    <property type="term" value="P:methylation"/>
    <property type="evidence" value="ECO:0007669"/>
    <property type="project" value="UniProtKB-KW"/>
</dbReference>
<evidence type="ECO:0000313" key="5">
    <source>
        <dbReference type="Proteomes" id="UP000631312"/>
    </source>
</evidence>
<dbReference type="Gene3D" id="3.40.50.150">
    <property type="entry name" value="Vaccinia Virus protein VP39"/>
    <property type="match status" value="1"/>
</dbReference>
<dbReference type="InterPro" id="IPR029063">
    <property type="entry name" value="SAM-dependent_MTases_sf"/>
</dbReference>
<dbReference type="EMBL" id="BOMP01000208">
    <property type="protein sequence ID" value="GIE46418.1"/>
    <property type="molecule type" value="Genomic_DNA"/>
</dbReference>
<organism evidence="3 4">
    <name type="scientific">Actinoplanes lobatus</name>
    <dbReference type="NCBI Taxonomy" id="113568"/>
    <lineage>
        <taxon>Bacteria</taxon>
        <taxon>Bacillati</taxon>
        <taxon>Actinomycetota</taxon>
        <taxon>Actinomycetes</taxon>
        <taxon>Micromonosporales</taxon>
        <taxon>Micromonosporaceae</taxon>
        <taxon>Actinoplanes</taxon>
    </lineage>
</organism>
<dbReference type="Proteomes" id="UP000590511">
    <property type="component" value="Unassembled WGS sequence"/>
</dbReference>
<evidence type="ECO:0000313" key="2">
    <source>
        <dbReference type="EMBL" id="GIE46418.1"/>
    </source>
</evidence>
<name>A0A7W7MJI0_9ACTN</name>
<reference evidence="2 5" key="2">
    <citation type="submission" date="2021-01" db="EMBL/GenBank/DDBJ databases">
        <title>Whole genome shotgun sequence of Actinoplanes lobatus NBRC 12513.</title>
        <authorList>
            <person name="Komaki H."/>
            <person name="Tamura T."/>
        </authorList>
    </citation>
    <scope>NUCLEOTIDE SEQUENCE [LARGE SCALE GENOMIC DNA]</scope>
    <source>
        <strain evidence="2 5">NBRC 12513</strain>
    </source>
</reference>
<gene>
    <name evidence="2" type="ORF">Alo02nite_93160</name>
    <name evidence="3" type="ORF">BJ964_006639</name>
</gene>
<evidence type="ECO:0000313" key="3">
    <source>
        <dbReference type="EMBL" id="MBB4752478.1"/>
    </source>
</evidence>
<dbReference type="CDD" id="cd02440">
    <property type="entry name" value="AdoMet_MTases"/>
    <property type="match status" value="1"/>
</dbReference>
<keyword evidence="5" id="KW-1185">Reference proteome</keyword>
<reference evidence="3 4" key="1">
    <citation type="submission" date="2020-08" db="EMBL/GenBank/DDBJ databases">
        <title>Sequencing the genomes of 1000 actinobacteria strains.</title>
        <authorList>
            <person name="Klenk H.-P."/>
        </authorList>
    </citation>
    <scope>NUCLEOTIDE SEQUENCE [LARGE SCALE GENOMIC DNA]</scope>
    <source>
        <strain evidence="3 4">DSM 43150</strain>
    </source>
</reference>
<proteinExistence type="predicted"/>